<evidence type="ECO:0000313" key="2">
    <source>
        <dbReference type="EMBL" id="KOY16109.1"/>
    </source>
</evidence>
<dbReference type="PATRIC" id="fig|1705561.3.peg.2498"/>
<gene>
    <name evidence="2" type="ORF">AMS66_12960</name>
</gene>
<protein>
    <recommendedName>
        <fullName evidence="4">DUF1294 domain-containing protein</fullName>
    </recommendedName>
</protein>
<keyword evidence="1" id="KW-0812">Transmembrane</keyword>
<dbReference type="GO" id="GO:0003676">
    <property type="term" value="F:nucleic acid binding"/>
    <property type="evidence" value="ECO:0007669"/>
    <property type="project" value="InterPro"/>
</dbReference>
<dbReference type="RefSeq" id="WP_024633550.1">
    <property type="nucleotide sequence ID" value="NZ_LITU01000056.1"/>
</dbReference>
<keyword evidence="1" id="KW-1133">Transmembrane helix</keyword>
<dbReference type="Pfam" id="PF06961">
    <property type="entry name" value="DUF1294"/>
    <property type="match status" value="1"/>
</dbReference>
<name>A0A0M9BPE6_9BACL</name>
<dbReference type="InterPro" id="IPR012156">
    <property type="entry name" value="Cold_shock_CspA"/>
</dbReference>
<evidence type="ECO:0008006" key="4">
    <source>
        <dbReference type="Google" id="ProtNLM"/>
    </source>
</evidence>
<dbReference type="EMBL" id="LITU01000056">
    <property type="protein sequence ID" value="KOY16109.1"/>
    <property type="molecule type" value="Genomic_DNA"/>
</dbReference>
<comment type="caution">
    <text evidence="2">The sequence shown here is derived from an EMBL/GenBank/DDBJ whole genome shotgun (WGS) entry which is preliminary data.</text>
</comment>
<feature type="transmembrane region" description="Helical" evidence="1">
    <location>
        <begin position="67"/>
        <end position="85"/>
    </location>
</feature>
<organism evidence="2 3">
    <name type="scientific">Paenibacillus xylanivorans</name>
    <dbReference type="NCBI Taxonomy" id="1705561"/>
    <lineage>
        <taxon>Bacteria</taxon>
        <taxon>Bacillati</taxon>
        <taxon>Bacillota</taxon>
        <taxon>Bacilli</taxon>
        <taxon>Bacillales</taxon>
        <taxon>Paenibacillaceae</taxon>
        <taxon>Paenibacillus</taxon>
    </lineage>
</organism>
<evidence type="ECO:0000256" key="1">
    <source>
        <dbReference type="SAM" id="Phobius"/>
    </source>
</evidence>
<evidence type="ECO:0000313" key="3">
    <source>
        <dbReference type="Proteomes" id="UP000037688"/>
    </source>
</evidence>
<accession>A0A0M9BPE6</accession>
<dbReference type="Proteomes" id="UP000037688">
    <property type="component" value="Unassembled WGS sequence"/>
</dbReference>
<dbReference type="PIRSF" id="PIRSF002599">
    <property type="entry name" value="Cold_shock_A"/>
    <property type="match status" value="1"/>
</dbReference>
<keyword evidence="1" id="KW-0472">Membrane</keyword>
<feature type="transmembrane region" description="Helical" evidence="1">
    <location>
        <begin position="37"/>
        <end position="55"/>
    </location>
</feature>
<sequence>MQTGLILWFLFINVVGYLVMSDDKKRAQRRRDRTPERTLFLLAFIGGALGVWVAMYRKRHKTKHPSFTIGIPLLLFLNAVIYGYFLQ</sequence>
<proteinExistence type="predicted"/>
<dbReference type="OrthoDB" id="1698854at2"/>
<dbReference type="AlphaFoldDB" id="A0A0M9BPE6"/>
<dbReference type="InterPro" id="IPR010718">
    <property type="entry name" value="DUF1294"/>
</dbReference>
<keyword evidence="3" id="KW-1185">Reference proteome</keyword>
<reference evidence="2 3" key="1">
    <citation type="submission" date="2015-08" db="EMBL/GenBank/DDBJ databases">
        <title>Draft genome sequence of cellulolytic and xylanolytic Paenibacillus sp. A59, isolated from a decaying forest soil from Patagonia, Argentina.</title>
        <authorList>
            <person name="Ghio S."/>
            <person name="Caceres A.M."/>
            <person name="Talia P."/>
            <person name="Grasso D."/>
            <person name="Campos E."/>
        </authorList>
    </citation>
    <scope>NUCLEOTIDE SEQUENCE [LARGE SCALE GENOMIC DNA]</scope>
    <source>
        <strain evidence="2 3">A59</strain>
    </source>
</reference>